<evidence type="ECO:0000256" key="8">
    <source>
        <dbReference type="ARBA" id="ARBA00023136"/>
    </source>
</evidence>
<feature type="domain" description="Flagellar motor switch protein FliG N-terminal" evidence="13">
    <location>
        <begin position="9"/>
        <end position="112"/>
    </location>
</feature>
<dbReference type="PIRSF" id="PIRSF003161">
    <property type="entry name" value="FliG"/>
    <property type="match status" value="1"/>
</dbReference>
<dbReference type="InterPro" id="IPR032779">
    <property type="entry name" value="FliG_M"/>
</dbReference>
<keyword evidence="15" id="KW-1185">Reference proteome</keyword>
<dbReference type="eggNOG" id="COG1536">
    <property type="taxonomic scope" value="Bacteria"/>
</dbReference>
<dbReference type="GO" id="GO:0006935">
    <property type="term" value="P:chemotaxis"/>
    <property type="evidence" value="ECO:0007669"/>
    <property type="project" value="UniProtKB-KW"/>
</dbReference>
<evidence type="ECO:0000256" key="5">
    <source>
        <dbReference type="ARBA" id="ARBA00022475"/>
    </source>
</evidence>
<keyword evidence="14" id="KW-0969">Cilium</keyword>
<dbReference type="FunFam" id="1.10.220.30:FF:000001">
    <property type="entry name" value="Flagellar motor switch protein FliG"/>
    <property type="match status" value="1"/>
</dbReference>
<accession>Q72FA2</accession>
<name>Q72FA2_NITV2</name>
<dbReference type="SUPFAM" id="SSF48029">
    <property type="entry name" value="FliG"/>
    <property type="match status" value="2"/>
</dbReference>
<feature type="domain" description="Flagellar motor switch protein FliG C-terminal" evidence="11">
    <location>
        <begin position="223"/>
        <end position="329"/>
    </location>
</feature>
<evidence type="ECO:0000256" key="10">
    <source>
        <dbReference type="ARBA" id="ARBA00025598"/>
    </source>
</evidence>
<evidence type="ECO:0000259" key="12">
    <source>
        <dbReference type="Pfam" id="PF14841"/>
    </source>
</evidence>
<dbReference type="Pfam" id="PF01706">
    <property type="entry name" value="FliG_C"/>
    <property type="match status" value="1"/>
</dbReference>
<evidence type="ECO:0000256" key="3">
    <source>
        <dbReference type="ARBA" id="ARBA00010299"/>
    </source>
</evidence>
<dbReference type="HOGENOM" id="CLU_047835_1_1_7"/>
<dbReference type="GO" id="GO:0009425">
    <property type="term" value="C:bacterial-type flagellum basal body"/>
    <property type="evidence" value="ECO:0007669"/>
    <property type="project" value="UniProtKB-SubCell"/>
</dbReference>
<dbReference type="RefSeq" id="WP_010937619.1">
    <property type="nucleotide sequence ID" value="NC_002937.3"/>
</dbReference>
<proteinExistence type="inferred from homology"/>
<dbReference type="PhylomeDB" id="Q72FA2"/>
<gene>
    <name evidence="14" type="primary">fliG</name>
    <name evidence="14" type="ordered locus">DVU_0312</name>
</gene>
<keyword evidence="6" id="KW-0145">Chemotaxis</keyword>
<keyword evidence="5" id="KW-1003">Cell membrane</keyword>
<dbReference type="OrthoDB" id="9780302at2"/>
<evidence type="ECO:0000313" key="14">
    <source>
        <dbReference type="EMBL" id="AAS94795.1"/>
    </source>
</evidence>
<dbReference type="AlphaFoldDB" id="Q72FA2"/>
<dbReference type="PANTHER" id="PTHR30534:SF0">
    <property type="entry name" value="FLAGELLAR MOTOR SWITCH PROTEIN FLIG"/>
    <property type="match status" value="1"/>
</dbReference>
<evidence type="ECO:0000256" key="6">
    <source>
        <dbReference type="ARBA" id="ARBA00022500"/>
    </source>
</evidence>
<dbReference type="GO" id="GO:0071973">
    <property type="term" value="P:bacterial-type flagellum-dependent cell motility"/>
    <property type="evidence" value="ECO:0007669"/>
    <property type="project" value="InterPro"/>
</dbReference>
<reference evidence="14 15" key="1">
    <citation type="journal article" date="2004" name="Nat. Biotechnol.">
        <title>The genome sequence of the anaerobic, sulfate-reducing bacterium Desulfovibrio vulgaris Hildenborough.</title>
        <authorList>
            <person name="Heidelberg J.F."/>
            <person name="Seshadri R."/>
            <person name="Haveman S.A."/>
            <person name="Hemme C.L."/>
            <person name="Paulsen I.T."/>
            <person name="Kolonay J.F."/>
            <person name="Eisen J.A."/>
            <person name="Ward N."/>
            <person name="Methe B."/>
            <person name="Brinkac L.M."/>
            <person name="Daugherty S.C."/>
            <person name="Deboy R.T."/>
            <person name="Dodson R.J."/>
            <person name="Durkin A.S."/>
            <person name="Madupu R."/>
            <person name="Nelson W.C."/>
            <person name="Sullivan S.A."/>
            <person name="Fouts D."/>
            <person name="Haft D.H."/>
            <person name="Selengut J."/>
            <person name="Peterson J.D."/>
            <person name="Davidsen T.M."/>
            <person name="Zafar N."/>
            <person name="Zhou L."/>
            <person name="Radune D."/>
            <person name="Dimitrov G."/>
            <person name="Hance M."/>
            <person name="Tran K."/>
            <person name="Khouri H."/>
            <person name="Gill J."/>
            <person name="Utterback T.R."/>
            <person name="Feldblyum T.V."/>
            <person name="Wall J.D."/>
            <person name="Voordouw G."/>
            <person name="Fraser C.M."/>
        </authorList>
    </citation>
    <scope>NUCLEOTIDE SEQUENCE [LARGE SCALE GENOMIC DNA]</scope>
    <source>
        <strain evidence="15">ATCC 29579 / DSM 644 / NCIMB 8303 / VKM B-1760 / Hildenborough</strain>
    </source>
</reference>
<evidence type="ECO:0000256" key="2">
    <source>
        <dbReference type="ARBA" id="ARBA00004413"/>
    </source>
</evidence>
<dbReference type="Pfam" id="PF14841">
    <property type="entry name" value="FliG_M"/>
    <property type="match status" value="1"/>
</dbReference>
<dbReference type="InterPro" id="IPR011002">
    <property type="entry name" value="FliG_a-hlx"/>
</dbReference>
<evidence type="ECO:0000259" key="11">
    <source>
        <dbReference type="Pfam" id="PF01706"/>
    </source>
</evidence>
<dbReference type="EMBL" id="AE017285">
    <property type="protein sequence ID" value="AAS94795.1"/>
    <property type="molecule type" value="Genomic_DNA"/>
</dbReference>
<evidence type="ECO:0000313" key="15">
    <source>
        <dbReference type="Proteomes" id="UP000002194"/>
    </source>
</evidence>
<dbReference type="Gene3D" id="1.10.220.30">
    <property type="match status" value="3"/>
</dbReference>
<evidence type="ECO:0000256" key="1">
    <source>
        <dbReference type="ARBA" id="ARBA00004117"/>
    </source>
</evidence>
<dbReference type="PaxDb" id="882-DVU_0312"/>
<protein>
    <recommendedName>
        <fullName evidence="4">Flagellar motor switch protein FliG</fullName>
    </recommendedName>
</protein>
<evidence type="ECO:0000256" key="9">
    <source>
        <dbReference type="ARBA" id="ARBA00023143"/>
    </source>
</evidence>
<keyword evidence="7" id="KW-0283">Flagellar rotation</keyword>
<dbReference type="PATRIC" id="fig|882.5.peg.296"/>
<keyword evidence="14" id="KW-0282">Flagellum</keyword>
<dbReference type="SMR" id="Q72FA2"/>
<dbReference type="NCBIfam" id="TIGR00207">
    <property type="entry name" value="fliG"/>
    <property type="match status" value="1"/>
</dbReference>
<dbReference type="Proteomes" id="UP000002194">
    <property type="component" value="Chromosome"/>
</dbReference>
<dbReference type="PRINTS" id="PR00954">
    <property type="entry name" value="FLGMOTORFLIG"/>
</dbReference>
<keyword evidence="14" id="KW-0966">Cell projection</keyword>
<dbReference type="GO" id="GO:0003774">
    <property type="term" value="F:cytoskeletal motor activity"/>
    <property type="evidence" value="ECO:0007669"/>
    <property type="project" value="InterPro"/>
</dbReference>
<keyword evidence="8" id="KW-0472">Membrane</keyword>
<dbReference type="Pfam" id="PF14842">
    <property type="entry name" value="FliG_N"/>
    <property type="match status" value="1"/>
</dbReference>
<evidence type="ECO:0000256" key="7">
    <source>
        <dbReference type="ARBA" id="ARBA00022779"/>
    </source>
</evidence>
<dbReference type="STRING" id="882.DVU_0312"/>
<dbReference type="KEGG" id="dvu:DVU_0312"/>
<dbReference type="GO" id="GO:0005886">
    <property type="term" value="C:plasma membrane"/>
    <property type="evidence" value="ECO:0007669"/>
    <property type="project" value="UniProtKB-SubCell"/>
</dbReference>
<comment type="subcellular location">
    <subcellularLocation>
        <location evidence="1">Bacterial flagellum basal body</location>
    </subcellularLocation>
    <subcellularLocation>
        <location evidence="2">Cell membrane</location>
        <topology evidence="2">Peripheral membrane protein</topology>
        <orientation evidence="2">Cytoplasmic side</orientation>
    </subcellularLocation>
</comment>
<dbReference type="InterPro" id="IPR000090">
    <property type="entry name" value="Flg_Motor_Flig"/>
</dbReference>
<evidence type="ECO:0000256" key="4">
    <source>
        <dbReference type="ARBA" id="ARBA00021870"/>
    </source>
</evidence>
<dbReference type="InterPro" id="IPR023087">
    <property type="entry name" value="Flg_Motor_Flig_C"/>
</dbReference>
<dbReference type="InterPro" id="IPR028263">
    <property type="entry name" value="FliG_N"/>
</dbReference>
<dbReference type="EnsemblBacteria" id="AAS94795">
    <property type="protein sequence ID" value="AAS94795"/>
    <property type="gene ID" value="DVU_0312"/>
</dbReference>
<keyword evidence="9" id="KW-0975">Bacterial flagellum</keyword>
<dbReference type="PANTHER" id="PTHR30534">
    <property type="entry name" value="FLAGELLAR MOTOR SWITCH PROTEIN FLIG"/>
    <property type="match status" value="1"/>
</dbReference>
<feature type="domain" description="Flagellar motor switch protein FliG middle" evidence="12">
    <location>
        <begin position="120"/>
        <end position="193"/>
    </location>
</feature>
<comment type="similarity">
    <text evidence="3">Belongs to the FliG family.</text>
</comment>
<comment type="function">
    <text evidence="10">FliG is one of three proteins (FliG, FliN, FliM) that forms the rotor-mounted switch complex (C ring), located at the base of the basal body. This complex interacts with the CheY and CheZ chemotaxis proteins, in addition to contacting components of the motor that determine the direction of flagellar rotation.</text>
</comment>
<evidence type="ECO:0000259" key="13">
    <source>
        <dbReference type="Pfam" id="PF14842"/>
    </source>
</evidence>
<sequence length="338" mass="37536">MTKEQRPGQLKGPEKTAVLLLAMGDKFTSEVFKRMDRQEIAAVSKAIVEMETVPKEVVEDVLREFHHALVTGQEMIAGGQDAVKRLLMKNLDSETAKYIMDQLNLESGPAPFRELGNISPRLLAQILRNEHPQTLALILGHMPSERAADLLTNLPAGVRTEVLMRLARLEAVPEDMLMEVDKVLQSQLIAMGGKEGKKVGGVQSVAEILNAVDRATEEEVIAEIEEESAQMAEDIRNLMFVFEDVSSLDDRGIRELLKDISNEDLTMALRGSADDLKEKFFKNMSERAATMIREDLEIMGPTRLSDVEAAQQNIVKTVRRLEAEGRVMIGRGGGDVFV</sequence>
<organism evidence="14 15">
    <name type="scientific">Nitratidesulfovibrio vulgaris (strain ATCC 29579 / DSM 644 / CCUG 34227 / NCIMB 8303 / VKM B-1760 / Hildenborough)</name>
    <name type="common">Desulfovibrio vulgaris</name>
    <dbReference type="NCBI Taxonomy" id="882"/>
    <lineage>
        <taxon>Bacteria</taxon>
        <taxon>Pseudomonadati</taxon>
        <taxon>Thermodesulfobacteriota</taxon>
        <taxon>Desulfovibrionia</taxon>
        <taxon>Desulfovibrionales</taxon>
        <taxon>Desulfovibrionaceae</taxon>
        <taxon>Nitratidesulfovibrio</taxon>
    </lineage>
</organism>